<feature type="non-terminal residue" evidence="3">
    <location>
        <position position="80"/>
    </location>
</feature>
<reference evidence="3 4" key="1">
    <citation type="submission" date="2019-05" db="EMBL/GenBank/DDBJ databases">
        <authorList>
            <person name="Hariharan J."/>
            <person name="Choudoir M.J."/>
            <person name="Diebold P."/>
            <person name="Panke-Buisse K."/>
            <person name="Buckley D.H."/>
        </authorList>
    </citation>
    <scope>NUCLEOTIDE SEQUENCE [LARGE SCALE GENOMIC DNA]</scope>
    <source>
        <strain evidence="3 4">SUN51</strain>
    </source>
</reference>
<name>A0A5A9YWY8_9ACTN</name>
<organism evidence="3 4">
    <name type="scientific">Streptomyces apricus</name>
    <dbReference type="NCBI Taxonomy" id="1828112"/>
    <lineage>
        <taxon>Bacteria</taxon>
        <taxon>Bacillati</taxon>
        <taxon>Actinomycetota</taxon>
        <taxon>Actinomycetes</taxon>
        <taxon>Kitasatosporales</taxon>
        <taxon>Streptomycetaceae</taxon>
        <taxon>Streptomyces</taxon>
    </lineage>
</organism>
<evidence type="ECO:0000256" key="1">
    <source>
        <dbReference type="ARBA" id="ARBA00022553"/>
    </source>
</evidence>
<dbReference type="Pfam" id="PF00498">
    <property type="entry name" value="FHA"/>
    <property type="match status" value="1"/>
</dbReference>
<keyword evidence="1" id="KW-0597">Phosphoprotein</keyword>
<dbReference type="SUPFAM" id="SSF49879">
    <property type="entry name" value="SMAD/FHA domain"/>
    <property type="match status" value="1"/>
</dbReference>
<dbReference type="EMBL" id="VDFC01000305">
    <property type="protein sequence ID" value="KAA0909319.1"/>
    <property type="molecule type" value="Genomic_DNA"/>
</dbReference>
<dbReference type="RefSeq" id="WP_149516238.1">
    <property type="nucleotide sequence ID" value="NZ_VDFC01000305.1"/>
</dbReference>
<proteinExistence type="predicted"/>
<dbReference type="Proteomes" id="UP000324965">
    <property type="component" value="Unassembled WGS sequence"/>
</dbReference>
<protein>
    <submittedName>
        <fullName evidence="3">FHA domain-containing protein</fullName>
    </submittedName>
</protein>
<dbReference type="AlphaFoldDB" id="A0A5A9YWY8"/>
<keyword evidence="4" id="KW-1185">Reference proteome</keyword>
<accession>A0A5A9YWY8</accession>
<dbReference type="SMART" id="SM00240">
    <property type="entry name" value="FHA"/>
    <property type="match status" value="1"/>
</dbReference>
<evidence type="ECO:0000259" key="2">
    <source>
        <dbReference type="PROSITE" id="PS50006"/>
    </source>
</evidence>
<gene>
    <name evidence="3" type="ORF">FGF04_39820</name>
</gene>
<evidence type="ECO:0000313" key="3">
    <source>
        <dbReference type="EMBL" id="KAA0909319.1"/>
    </source>
</evidence>
<dbReference type="InterPro" id="IPR008984">
    <property type="entry name" value="SMAD_FHA_dom_sf"/>
</dbReference>
<dbReference type="OrthoDB" id="3214282at2"/>
<feature type="domain" description="FHA" evidence="2">
    <location>
        <begin position="27"/>
        <end position="75"/>
    </location>
</feature>
<comment type="caution">
    <text evidence="3">The sequence shown here is derived from an EMBL/GenBank/DDBJ whole genome shotgun (WGS) entry which is preliminary data.</text>
</comment>
<dbReference type="PROSITE" id="PS50006">
    <property type="entry name" value="FHA_DOMAIN"/>
    <property type="match status" value="1"/>
</dbReference>
<dbReference type="InterPro" id="IPR000253">
    <property type="entry name" value="FHA_dom"/>
</dbReference>
<sequence length="80" mass="8956">MAERSAAPELVLETGTGTTVMIPDRPYLVGRDPLCDVVIEDARVSWHHAVLRPGPDHWTLEDDSTNGTYADGRRVRVWEV</sequence>
<evidence type="ECO:0000313" key="4">
    <source>
        <dbReference type="Proteomes" id="UP000324965"/>
    </source>
</evidence>
<dbReference type="Gene3D" id="2.60.200.20">
    <property type="match status" value="1"/>
</dbReference>